<dbReference type="AlphaFoldDB" id="A0A5M3WWN9"/>
<evidence type="ECO:0000313" key="4">
    <source>
        <dbReference type="Proteomes" id="UP000331127"/>
    </source>
</evidence>
<dbReference type="Proteomes" id="UP000331127">
    <property type="component" value="Unassembled WGS sequence"/>
</dbReference>
<name>A0A5M3WWN9_9ACTN</name>
<evidence type="ECO:0000256" key="1">
    <source>
        <dbReference type="ARBA" id="ARBA00008383"/>
    </source>
</evidence>
<dbReference type="Gene3D" id="3.40.50.10540">
    <property type="entry name" value="Crotonobetainyl-coa:carnitine coa-transferase, domain 1"/>
    <property type="match status" value="1"/>
</dbReference>
<dbReference type="PANTHER" id="PTHR48228:SF6">
    <property type="entry name" value="L-CARNITINE COA-TRANSFERASE"/>
    <property type="match status" value="1"/>
</dbReference>
<dbReference type="Gene3D" id="3.30.1540.10">
    <property type="entry name" value="formyl-coa transferase, domain 3"/>
    <property type="match status" value="1"/>
</dbReference>
<dbReference type="InterPro" id="IPR023606">
    <property type="entry name" value="CoA-Trfase_III_dom_1_sf"/>
</dbReference>
<comment type="similarity">
    <text evidence="1">Belongs to the CoA-transferase III family.</text>
</comment>
<reference evidence="3 4" key="1">
    <citation type="submission" date="2019-10" db="EMBL/GenBank/DDBJ databases">
        <title>Whole genome shotgun sequence of Acrocarpospora macrocephala NBRC 16266.</title>
        <authorList>
            <person name="Ichikawa N."/>
            <person name="Kimura A."/>
            <person name="Kitahashi Y."/>
            <person name="Komaki H."/>
            <person name="Oguchi A."/>
        </authorList>
    </citation>
    <scope>NUCLEOTIDE SEQUENCE [LARGE SCALE GENOMIC DNA]</scope>
    <source>
        <strain evidence="3 4">NBRC 16266</strain>
    </source>
</reference>
<proteinExistence type="inferred from homology"/>
<organism evidence="3 4">
    <name type="scientific">Acrocarpospora macrocephala</name>
    <dbReference type="NCBI Taxonomy" id="150177"/>
    <lineage>
        <taxon>Bacteria</taxon>
        <taxon>Bacillati</taxon>
        <taxon>Actinomycetota</taxon>
        <taxon>Actinomycetes</taxon>
        <taxon>Streptosporangiales</taxon>
        <taxon>Streptosporangiaceae</taxon>
        <taxon>Acrocarpospora</taxon>
    </lineage>
</organism>
<evidence type="ECO:0000313" key="3">
    <source>
        <dbReference type="EMBL" id="GES13845.1"/>
    </source>
</evidence>
<dbReference type="OrthoDB" id="4251672at2"/>
<dbReference type="InterPro" id="IPR044855">
    <property type="entry name" value="CoA-Trfase_III_dom3_sf"/>
</dbReference>
<dbReference type="Pfam" id="PF02515">
    <property type="entry name" value="CoA_transf_3"/>
    <property type="match status" value="1"/>
</dbReference>
<keyword evidence="4" id="KW-1185">Reference proteome</keyword>
<accession>A0A5M3WWN9</accession>
<dbReference type="InterPro" id="IPR050509">
    <property type="entry name" value="CoA-transferase_III"/>
</dbReference>
<evidence type="ECO:0000256" key="2">
    <source>
        <dbReference type="ARBA" id="ARBA00022679"/>
    </source>
</evidence>
<sequence>MPDGPLHGLRVLDVSTILAGPLCAQLLGDFGAEVLKIEHPVAGDGMRGHGASKDGHALWWKEISRNKRTLGLKLSDPKGAALLLRLAERSDVLVENFRPGTLERWGLGPDLLHEVNPGLVIVRITGFGQQGPYAGRAGFGTLAEAMSGFAHLTGDPDGPPTLPAFGLADSVCGIAAAAATTMALLHRERTPGHPGQVIDMSLLEPLMTAVGPSPTVYDQLGVVETRHGNRSTNNAPRNTYRTGDGYWVAVSTSAQQIAERLMRLVGDPELIDEPWFATGRGRAEHVELLDKVVGDWIAARPRDQVLAAFAEAGAAVAPVYDSRDLAGDPHVRETGMLTRVEDADLGPLLMHNVMWRMSATPGRIRFTGRELGADTDHVLSGELGLDAAELAALREEQIVA</sequence>
<gene>
    <name evidence="3" type="ORF">Amac_074420</name>
</gene>
<dbReference type="EMBL" id="BLAE01000051">
    <property type="protein sequence ID" value="GES13845.1"/>
    <property type="molecule type" value="Genomic_DNA"/>
</dbReference>
<dbReference type="InterPro" id="IPR003673">
    <property type="entry name" value="CoA-Trfase_fam_III"/>
</dbReference>
<protein>
    <submittedName>
        <fullName evidence="3">CoA transferase</fullName>
    </submittedName>
</protein>
<keyword evidence="2 3" id="KW-0808">Transferase</keyword>
<dbReference type="PANTHER" id="PTHR48228">
    <property type="entry name" value="SUCCINYL-COA--D-CITRAMALATE COA-TRANSFERASE"/>
    <property type="match status" value="1"/>
</dbReference>
<dbReference type="RefSeq" id="WP_155359065.1">
    <property type="nucleotide sequence ID" value="NZ_BAAAHL010000059.1"/>
</dbReference>
<dbReference type="SUPFAM" id="SSF89796">
    <property type="entry name" value="CoA-transferase family III (CaiB/BaiF)"/>
    <property type="match status" value="1"/>
</dbReference>
<dbReference type="GO" id="GO:0016740">
    <property type="term" value="F:transferase activity"/>
    <property type="evidence" value="ECO:0007669"/>
    <property type="project" value="UniProtKB-KW"/>
</dbReference>
<comment type="caution">
    <text evidence="3">The sequence shown here is derived from an EMBL/GenBank/DDBJ whole genome shotgun (WGS) entry which is preliminary data.</text>
</comment>